<accession>A0A225WA34</accession>
<dbReference type="AlphaFoldDB" id="A0A225WA34"/>
<dbReference type="Proteomes" id="UP000198211">
    <property type="component" value="Unassembled WGS sequence"/>
</dbReference>
<keyword evidence="1" id="KW-0175">Coiled coil</keyword>
<gene>
    <name evidence="3" type="ORF">PHMEG_00012965</name>
</gene>
<sequence>MAGFLHEFSPDTSTLSIEDGGCEEPLSCERVVERIKLSDKRERYRKKLRTERETLKRQEQELSAELKRLQEVEAKNKEEEKKCTMELSAWRAIALRQKEKRLQAEHLQQQLKAAVKYRSELIGHMNTVLMKNFPGDNPVPCRETPSALLFKSFLGELDSMCAKTDDYASPVQPKNELSPPEEFATKRTWNHDRTLLESADVTEAPAPFDQTWRVTSSILFSNTRGIRYTGEIDDPANTTATIHRLTYTFDSGDTGTLVLYNVLRRYIKTDRVVFVWRTLTEGHGAFDGLYADEHEWLVIRPSDSSVGSATKCECYARVKPMHLDGKPASMDSRGNRFIKFRNKADDENIASNKQELEKILDEDLLLELNL</sequence>
<name>A0A225WA34_9STRA</name>
<feature type="coiled-coil region" evidence="1">
    <location>
        <begin position="41"/>
        <end position="82"/>
    </location>
</feature>
<proteinExistence type="predicted"/>
<evidence type="ECO:0000313" key="3">
    <source>
        <dbReference type="EMBL" id="OWZ13670.1"/>
    </source>
</evidence>
<protein>
    <recommendedName>
        <fullName evidence="5">M96 mating-specific protein</fullName>
    </recommendedName>
</protein>
<dbReference type="OrthoDB" id="129373at2759"/>
<evidence type="ECO:0000256" key="2">
    <source>
        <dbReference type="SAM" id="MobiDB-lite"/>
    </source>
</evidence>
<comment type="caution">
    <text evidence="3">The sequence shown here is derived from an EMBL/GenBank/DDBJ whole genome shotgun (WGS) entry which is preliminary data.</text>
</comment>
<feature type="region of interest" description="Disordered" evidence="2">
    <location>
        <begin position="1"/>
        <end position="20"/>
    </location>
</feature>
<keyword evidence="4" id="KW-1185">Reference proteome</keyword>
<evidence type="ECO:0000313" key="4">
    <source>
        <dbReference type="Proteomes" id="UP000198211"/>
    </source>
</evidence>
<dbReference type="EMBL" id="NBNE01001520">
    <property type="protein sequence ID" value="OWZ13670.1"/>
    <property type="molecule type" value="Genomic_DNA"/>
</dbReference>
<organism evidence="3 4">
    <name type="scientific">Phytophthora megakarya</name>
    <dbReference type="NCBI Taxonomy" id="4795"/>
    <lineage>
        <taxon>Eukaryota</taxon>
        <taxon>Sar</taxon>
        <taxon>Stramenopiles</taxon>
        <taxon>Oomycota</taxon>
        <taxon>Peronosporomycetes</taxon>
        <taxon>Peronosporales</taxon>
        <taxon>Peronosporaceae</taxon>
        <taxon>Phytophthora</taxon>
    </lineage>
</organism>
<reference evidence="4" key="1">
    <citation type="submission" date="2017-03" db="EMBL/GenBank/DDBJ databases">
        <title>Phytopthora megakarya and P. palmivora, two closely related causual agents of cacao black pod achieved similar genome size and gene model numbers by different mechanisms.</title>
        <authorList>
            <person name="Ali S."/>
            <person name="Shao J."/>
            <person name="Larry D.J."/>
            <person name="Kronmiller B."/>
            <person name="Shen D."/>
            <person name="Strem M.D."/>
            <person name="Melnick R.L."/>
            <person name="Guiltinan M.J."/>
            <person name="Tyler B.M."/>
            <person name="Meinhardt L.W."/>
            <person name="Bailey B.A."/>
        </authorList>
    </citation>
    <scope>NUCLEOTIDE SEQUENCE [LARGE SCALE GENOMIC DNA]</scope>
    <source>
        <strain evidence="4">zdho120</strain>
    </source>
</reference>
<evidence type="ECO:0000256" key="1">
    <source>
        <dbReference type="SAM" id="Coils"/>
    </source>
</evidence>
<evidence type="ECO:0008006" key="5">
    <source>
        <dbReference type="Google" id="ProtNLM"/>
    </source>
</evidence>